<gene>
    <name evidence="1" type="ORF">B0H17DRAFT_1185806</name>
</gene>
<dbReference type="EMBL" id="JARKIE010000292">
    <property type="protein sequence ID" value="KAJ7657111.1"/>
    <property type="molecule type" value="Genomic_DNA"/>
</dbReference>
<evidence type="ECO:0000313" key="2">
    <source>
        <dbReference type="Proteomes" id="UP001221757"/>
    </source>
</evidence>
<dbReference type="AlphaFoldDB" id="A0AAD7CPW0"/>
<dbReference type="Proteomes" id="UP001221757">
    <property type="component" value="Unassembled WGS sequence"/>
</dbReference>
<accession>A0AAD7CPW0</accession>
<evidence type="ECO:0000313" key="1">
    <source>
        <dbReference type="EMBL" id="KAJ7657111.1"/>
    </source>
</evidence>
<organism evidence="1 2">
    <name type="scientific">Mycena rosella</name>
    <name type="common">Pink bonnet</name>
    <name type="synonym">Agaricus rosellus</name>
    <dbReference type="NCBI Taxonomy" id="1033263"/>
    <lineage>
        <taxon>Eukaryota</taxon>
        <taxon>Fungi</taxon>
        <taxon>Dikarya</taxon>
        <taxon>Basidiomycota</taxon>
        <taxon>Agaricomycotina</taxon>
        <taxon>Agaricomycetes</taxon>
        <taxon>Agaricomycetidae</taxon>
        <taxon>Agaricales</taxon>
        <taxon>Marasmiineae</taxon>
        <taxon>Mycenaceae</taxon>
        <taxon>Mycena</taxon>
    </lineage>
</organism>
<comment type="caution">
    <text evidence="1">The sequence shown here is derived from an EMBL/GenBank/DDBJ whole genome shotgun (WGS) entry which is preliminary data.</text>
</comment>
<sequence length="206" mass="22604">MLVRSRKQTPVFIVIPFHTTSGSSRVQSRTILAPSWNWHSALGFSLGLSRTTLAPPWSWHSALGFGFAVESDNASPILELAFGTRSSISRLYPEKRGYECFYIQGAPLNHYTGTCAPGLTVESSGRTSKVQSQDPLARKSPSYSTELLEPWSRTGKDAEEFVQLRYLLRLLHAAILLGPNDVPATACNVIVFQGLAAMRASSTPDF</sequence>
<proteinExistence type="predicted"/>
<reference evidence="1" key="1">
    <citation type="submission" date="2023-03" db="EMBL/GenBank/DDBJ databases">
        <title>Massive genome expansion in bonnet fungi (Mycena s.s.) driven by repeated elements and novel gene families across ecological guilds.</title>
        <authorList>
            <consortium name="Lawrence Berkeley National Laboratory"/>
            <person name="Harder C.B."/>
            <person name="Miyauchi S."/>
            <person name="Viragh M."/>
            <person name="Kuo A."/>
            <person name="Thoen E."/>
            <person name="Andreopoulos B."/>
            <person name="Lu D."/>
            <person name="Skrede I."/>
            <person name="Drula E."/>
            <person name="Henrissat B."/>
            <person name="Morin E."/>
            <person name="Kohler A."/>
            <person name="Barry K."/>
            <person name="LaButti K."/>
            <person name="Morin E."/>
            <person name="Salamov A."/>
            <person name="Lipzen A."/>
            <person name="Mereny Z."/>
            <person name="Hegedus B."/>
            <person name="Baldrian P."/>
            <person name="Stursova M."/>
            <person name="Weitz H."/>
            <person name="Taylor A."/>
            <person name="Grigoriev I.V."/>
            <person name="Nagy L.G."/>
            <person name="Martin F."/>
            <person name="Kauserud H."/>
        </authorList>
    </citation>
    <scope>NUCLEOTIDE SEQUENCE</scope>
    <source>
        <strain evidence="1">CBHHK067</strain>
    </source>
</reference>
<keyword evidence="2" id="KW-1185">Reference proteome</keyword>
<protein>
    <submittedName>
        <fullName evidence="1">Uncharacterized protein</fullName>
    </submittedName>
</protein>
<name>A0AAD7CPW0_MYCRO</name>